<proteinExistence type="inferred from homology"/>
<dbReference type="GO" id="GO:0005739">
    <property type="term" value="C:mitochondrion"/>
    <property type="evidence" value="ECO:0007669"/>
    <property type="project" value="InterPro"/>
</dbReference>
<dbReference type="PANTHER" id="PTHR15298:SF1">
    <property type="entry name" value="GLYCINE N-ACYLTRANSFERASE-LIKE PROTEIN"/>
    <property type="match status" value="1"/>
</dbReference>
<dbReference type="FunCoup" id="K1R6A5">
    <property type="interactions" value="2"/>
</dbReference>
<comment type="similarity">
    <text evidence="1">Belongs to the glycine N-acyltransferase family.</text>
</comment>
<dbReference type="InterPro" id="IPR016181">
    <property type="entry name" value="Acyl_CoA_acyltransferase"/>
</dbReference>
<keyword evidence="1 2" id="KW-0808">Transferase</keyword>
<gene>
    <name evidence="2" type="ORF">CGI_10025505</name>
</gene>
<dbReference type="InterPro" id="IPR010313">
    <property type="entry name" value="Glycine_N-acyltransferase"/>
</dbReference>
<dbReference type="InterPro" id="IPR000182">
    <property type="entry name" value="GNAT_dom"/>
</dbReference>
<dbReference type="AlphaFoldDB" id="K1R6A5"/>
<dbReference type="InterPro" id="IPR013653">
    <property type="entry name" value="GCN5-like_dom"/>
</dbReference>
<dbReference type="EMBL" id="JH818671">
    <property type="protein sequence ID" value="EKC29496.1"/>
    <property type="molecule type" value="Genomic_DNA"/>
</dbReference>
<dbReference type="GO" id="GO:0047961">
    <property type="term" value="F:glycine N-acyltransferase activity"/>
    <property type="evidence" value="ECO:0007669"/>
    <property type="project" value="InterPro"/>
</dbReference>
<sequence length="174" mass="19976">MDALINFNQSANSCSFRRMRTDLLVYILPAGNTVPVTVPDGFKISELSGRHTEIVHKSWPFPSKEKWTNYQITHFPSVLIETEDERPVAWELQYEYGALGGLHVEPEYRRSKLGSIVTRTLAEKMTKDGQLVFAIVEESNPISMAFHEKNGFVRMPFKFSRIGFSLEAMEKKEM</sequence>
<name>K1R6A5_MAGGI</name>
<organism evidence="2">
    <name type="scientific">Magallana gigas</name>
    <name type="common">Pacific oyster</name>
    <name type="synonym">Crassostrea gigas</name>
    <dbReference type="NCBI Taxonomy" id="29159"/>
    <lineage>
        <taxon>Eukaryota</taxon>
        <taxon>Metazoa</taxon>
        <taxon>Spiralia</taxon>
        <taxon>Lophotrochozoa</taxon>
        <taxon>Mollusca</taxon>
        <taxon>Bivalvia</taxon>
        <taxon>Autobranchia</taxon>
        <taxon>Pteriomorphia</taxon>
        <taxon>Ostreida</taxon>
        <taxon>Ostreoidea</taxon>
        <taxon>Ostreidae</taxon>
        <taxon>Magallana</taxon>
    </lineage>
</organism>
<accession>K1R6A5</accession>
<dbReference type="PANTHER" id="PTHR15298">
    <property type="entry name" value="L-COA N-ACYLTRANSFERASE-RELATED"/>
    <property type="match status" value="1"/>
</dbReference>
<keyword evidence="1 2" id="KW-0012">Acyltransferase</keyword>
<dbReference type="PROSITE" id="PS51186">
    <property type="entry name" value="GNAT"/>
    <property type="match status" value="1"/>
</dbReference>
<protein>
    <recommendedName>
        <fullName evidence="1">Glycine N-acyltransferase-like protein</fullName>
        <ecNumber evidence="1">2.3.1.-</ecNumber>
    </recommendedName>
</protein>
<reference evidence="2" key="1">
    <citation type="journal article" date="2012" name="Nature">
        <title>The oyster genome reveals stress adaptation and complexity of shell formation.</title>
        <authorList>
            <person name="Zhang G."/>
            <person name="Fang X."/>
            <person name="Guo X."/>
            <person name="Li L."/>
            <person name="Luo R."/>
            <person name="Xu F."/>
            <person name="Yang P."/>
            <person name="Zhang L."/>
            <person name="Wang X."/>
            <person name="Qi H."/>
            <person name="Xiong Z."/>
            <person name="Que H."/>
            <person name="Xie Y."/>
            <person name="Holland P.W."/>
            <person name="Paps J."/>
            <person name="Zhu Y."/>
            <person name="Wu F."/>
            <person name="Chen Y."/>
            <person name="Wang J."/>
            <person name="Peng C."/>
            <person name="Meng J."/>
            <person name="Yang L."/>
            <person name="Liu J."/>
            <person name="Wen B."/>
            <person name="Zhang N."/>
            <person name="Huang Z."/>
            <person name="Zhu Q."/>
            <person name="Feng Y."/>
            <person name="Mount A."/>
            <person name="Hedgecock D."/>
            <person name="Xu Z."/>
            <person name="Liu Y."/>
            <person name="Domazet-Loso T."/>
            <person name="Du Y."/>
            <person name="Sun X."/>
            <person name="Zhang S."/>
            <person name="Liu B."/>
            <person name="Cheng P."/>
            <person name="Jiang X."/>
            <person name="Li J."/>
            <person name="Fan D."/>
            <person name="Wang W."/>
            <person name="Fu W."/>
            <person name="Wang T."/>
            <person name="Wang B."/>
            <person name="Zhang J."/>
            <person name="Peng Z."/>
            <person name="Li Y."/>
            <person name="Li N."/>
            <person name="Wang J."/>
            <person name="Chen M."/>
            <person name="He Y."/>
            <person name="Tan F."/>
            <person name="Song X."/>
            <person name="Zheng Q."/>
            <person name="Huang R."/>
            <person name="Yang H."/>
            <person name="Du X."/>
            <person name="Chen L."/>
            <person name="Yang M."/>
            <person name="Gaffney P.M."/>
            <person name="Wang S."/>
            <person name="Luo L."/>
            <person name="She Z."/>
            <person name="Ming Y."/>
            <person name="Huang W."/>
            <person name="Zhang S."/>
            <person name="Huang B."/>
            <person name="Zhang Y."/>
            <person name="Qu T."/>
            <person name="Ni P."/>
            <person name="Miao G."/>
            <person name="Wang J."/>
            <person name="Wang Q."/>
            <person name="Steinberg C.E."/>
            <person name="Wang H."/>
            <person name="Li N."/>
            <person name="Qian L."/>
            <person name="Zhang G."/>
            <person name="Li Y."/>
            <person name="Yang H."/>
            <person name="Liu X."/>
            <person name="Wang J."/>
            <person name="Yin Y."/>
            <person name="Wang J."/>
        </authorList>
    </citation>
    <scope>NUCLEOTIDE SEQUENCE [LARGE SCALE GENOMIC DNA]</scope>
    <source>
        <strain evidence="2">05x7-T-G4-1.051#20</strain>
    </source>
</reference>
<dbReference type="HOGENOM" id="CLU_1541603_0_0_1"/>
<dbReference type="Pfam" id="PF08445">
    <property type="entry name" value="FR47"/>
    <property type="match status" value="1"/>
</dbReference>
<evidence type="ECO:0000313" key="2">
    <source>
        <dbReference type="EMBL" id="EKC29496.1"/>
    </source>
</evidence>
<evidence type="ECO:0000256" key="1">
    <source>
        <dbReference type="RuleBase" id="RU368002"/>
    </source>
</evidence>
<dbReference type="Gene3D" id="3.40.630.30">
    <property type="match status" value="1"/>
</dbReference>
<dbReference type="InParanoid" id="K1R6A5"/>
<dbReference type="EC" id="2.3.1.-" evidence="1"/>
<dbReference type="SUPFAM" id="SSF55729">
    <property type="entry name" value="Acyl-CoA N-acyltransferases (Nat)"/>
    <property type="match status" value="1"/>
</dbReference>